<dbReference type="PANTHER" id="PTHR15925">
    <property type="entry name" value="MITOCHONDRIAL RIBOSOMAL PROTEIN S23"/>
    <property type="match status" value="1"/>
</dbReference>
<gene>
    <name evidence="9" type="ORF">Pmani_035248</name>
</gene>
<dbReference type="PANTHER" id="PTHR15925:SF2">
    <property type="entry name" value="SMALL RIBOSOMAL SUBUNIT PROTEIN MS23"/>
    <property type="match status" value="1"/>
</dbReference>
<protein>
    <recommendedName>
        <fullName evidence="6">Small ribosomal subunit protein mS23</fullName>
    </recommendedName>
</protein>
<evidence type="ECO:0000313" key="9">
    <source>
        <dbReference type="EMBL" id="KAK4291951.1"/>
    </source>
</evidence>
<dbReference type="EMBL" id="JAWZYT010004999">
    <property type="protein sequence ID" value="KAK4291951.1"/>
    <property type="molecule type" value="Genomic_DNA"/>
</dbReference>
<keyword evidence="5" id="KW-0687">Ribonucleoprotein</keyword>
<evidence type="ECO:0000259" key="8">
    <source>
        <dbReference type="Pfam" id="PF10484"/>
    </source>
</evidence>
<evidence type="ECO:0000256" key="7">
    <source>
        <dbReference type="SAM" id="MobiDB-lite"/>
    </source>
</evidence>
<comment type="caution">
    <text evidence="9">The sequence shown here is derived from an EMBL/GenBank/DDBJ whole genome shotgun (WGS) entry which is preliminary data.</text>
</comment>
<accession>A0AAE1TNV9</accession>
<dbReference type="InterPro" id="IPR023611">
    <property type="entry name" value="mS23_dom_met"/>
</dbReference>
<dbReference type="InterPro" id="IPR059242">
    <property type="entry name" value="mS23_dom"/>
</dbReference>
<evidence type="ECO:0000256" key="1">
    <source>
        <dbReference type="ARBA" id="ARBA00004173"/>
    </source>
</evidence>
<evidence type="ECO:0000256" key="6">
    <source>
        <dbReference type="ARBA" id="ARBA00035137"/>
    </source>
</evidence>
<evidence type="ECO:0000313" key="10">
    <source>
        <dbReference type="Proteomes" id="UP001292094"/>
    </source>
</evidence>
<evidence type="ECO:0000256" key="3">
    <source>
        <dbReference type="ARBA" id="ARBA00022980"/>
    </source>
</evidence>
<evidence type="ECO:0000256" key="5">
    <source>
        <dbReference type="ARBA" id="ARBA00023274"/>
    </source>
</evidence>
<reference evidence="9" key="1">
    <citation type="submission" date="2023-11" db="EMBL/GenBank/DDBJ databases">
        <title>Genome assemblies of two species of porcelain crab, Petrolisthes cinctipes and Petrolisthes manimaculis (Anomura: Porcellanidae).</title>
        <authorList>
            <person name="Angst P."/>
        </authorList>
    </citation>
    <scope>NUCLEOTIDE SEQUENCE</scope>
    <source>
        <strain evidence="9">PB745_02</strain>
        <tissue evidence="9">Gill</tissue>
    </source>
</reference>
<dbReference type="Proteomes" id="UP001292094">
    <property type="component" value="Unassembled WGS sequence"/>
</dbReference>
<dbReference type="GO" id="GO:0005840">
    <property type="term" value="C:ribosome"/>
    <property type="evidence" value="ECO:0007669"/>
    <property type="project" value="InterPro"/>
</dbReference>
<proteinExistence type="inferred from homology"/>
<dbReference type="GO" id="GO:0005739">
    <property type="term" value="C:mitochondrion"/>
    <property type="evidence" value="ECO:0007669"/>
    <property type="project" value="InterPro"/>
</dbReference>
<dbReference type="Pfam" id="PF10484">
    <property type="entry name" value="MRP-S23"/>
    <property type="match status" value="1"/>
</dbReference>
<name>A0AAE1TNV9_9EUCA</name>
<organism evidence="9 10">
    <name type="scientific">Petrolisthes manimaculis</name>
    <dbReference type="NCBI Taxonomy" id="1843537"/>
    <lineage>
        <taxon>Eukaryota</taxon>
        <taxon>Metazoa</taxon>
        <taxon>Ecdysozoa</taxon>
        <taxon>Arthropoda</taxon>
        <taxon>Crustacea</taxon>
        <taxon>Multicrustacea</taxon>
        <taxon>Malacostraca</taxon>
        <taxon>Eumalacostraca</taxon>
        <taxon>Eucarida</taxon>
        <taxon>Decapoda</taxon>
        <taxon>Pleocyemata</taxon>
        <taxon>Anomura</taxon>
        <taxon>Galatheoidea</taxon>
        <taxon>Porcellanidae</taxon>
        <taxon>Petrolisthes</taxon>
    </lineage>
</organism>
<comment type="subcellular location">
    <subcellularLocation>
        <location evidence="1">Mitochondrion</location>
    </subcellularLocation>
</comment>
<evidence type="ECO:0000256" key="2">
    <source>
        <dbReference type="ARBA" id="ARBA00009864"/>
    </source>
</evidence>
<dbReference type="GO" id="GO:0006412">
    <property type="term" value="P:translation"/>
    <property type="evidence" value="ECO:0007669"/>
    <property type="project" value="InterPro"/>
</dbReference>
<evidence type="ECO:0000256" key="4">
    <source>
        <dbReference type="ARBA" id="ARBA00023128"/>
    </source>
</evidence>
<sequence length="174" mass="20006">MAGARLEKIGTIFTRVTGLLNSGAMKPQDKPLWYDIYEAFPPKYEPRFDRPPVNKDIPPIFYPEDIIRANFYKKYGSTGTISLSDRNPRPSLCQRFVQEYQRLESEGNTPEDKLMEEAALALEAHGIYLDKSHAPPKETKTEEMDEDEPPRAPKTVKLDTLRLAELFKESQDEK</sequence>
<comment type="similarity">
    <text evidence="2">Belongs to the mitochondrion-specific ribosomal protein mS23 family.</text>
</comment>
<keyword evidence="10" id="KW-1185">Reference proteome</keyword>
<keyword evidence="3" id="KW-0689">Ribosomal protein</keyword>
<feature type="compositionally biased region" description="Basic and acidic residues" evidence="7">
    <location>
        <begin position="128"/>
        <end position="142"/>
    </location>
</feature>
<dbReference type="GO" id="GO:0003735">
    <property type="term" value="F:structural constituent of ribosome"/>
    <property type="evidence" value="ECO:0007669"/>
    <property type="project" value="InterPro"/>
</dbReference>
<keyword evidence="4" id="KW-0496">Mitochondrion</keyword>
<dbReference type="AlphaFoldDB" id="A0AAE1TNV9"/>
<dbReference type="CDD" id="cd23701">
    <property type="entry name" value="At1g26750"/>
    <property type="match status" value="1"/>
</dbReference>
<feature type="region of interest" description="Disordered" evidence="7">
    <location>
        <begin position="127"/>
        <end position="160"/>
    </location>
</feature>
<dbReference type="InterPro" id="IPR019520">
    <property type="entry name" value="Ribosomal_mS23_met"/>
</dbReference>
<feature type="domain" description="Small ribosomal subunit protein mS23 conserved" evidence="8">
    <location>
        <begin position="2"/>
        <end position="125"/>
    </location>
</feature>